<dbReference type="Proteomes" id="UP000246085">
    <property type="component" value="Chromosome BRAD3257"/>
</dbReference>
<dbReference type="KEGG" id="bvz:BRAD3257_5415"/>
<sequence length="109" mass="11427">MDCSALGIAICSEKSVLRCTFLAWNGARSRAVWAGTAAPKRASGCAVRRAGCLLAQRTAATLALSEATALSHARRRWHDRGCMMSALGSAFEVVMDGQKPASGSDVARS</sequence>
<reference evidence="1 2" key="1">
    <citation type="submission" date="2018-03" db="EMBL/GenBank/DDBJ databases">
        <authorList>
            <person name="Gully D."/>
        </authorList>
    </citation>
    <scope>NUCLEOTIDE SEQUENCE [LARGE SCALE GENOMIC DNA]</scope>
    <source>
        <strain evidence="1">ORS3257</strain>
    </source>
</reference>
<proteinExistence type="predicted"/>
<evidence type="ECO:0000313" key="2">
    <source>
        <dbReference type="Proteomes" id="UP000246085"/>
    </source>
</evidence>
<name>A0A2U3Q4K8_9BRAD</name>
<protein>
    <submittedName>
        <fullName evidence="1">Uncharacterized protein</fullName>
    </submittedName>
</protein>
<dbReference type="AlphaFoldDB" id="A0A2U3Q4K8"/>
<dbReference type="EMBL" id="LS398110">
    <property type="protein sequence ID" value="SPP96364.1"/>
    <property type="molecule type" value="Genomic_DNA"/>
</dbReference>
<gene>
    <name evidence="1" type="ORF">BRAD3257_5415</name>
</gene>
<organism evidence="1 2">
    <name type="scientific">Bradyrhizobium vignae</name>
    <dbReference type="NCBI Taxonomy" id="1549949"/>
    <lineage>
        <taxon>Bacteria</taxon>
        <taxon>Pseudomonadati</taxon>
        <taxon>Pseudomonadota</taxon>
        <taxon>Alphaproteobacteria</taxon>
        <taxon>Hyphomicrobiales</taxon>
        <taxon>Nitrobacteraceae</taxon>
        <taxon>Bradyrhizobium</taxon>
    </lineage>
</organism>
<evidence type="ECO:0000313" key="1">
    <source>
        <dbReference type="EMBL" id="SPP96364.1"/>
    </source>
</evidence>
<accession>A0A2U3Q4K8</accession>